<name>A0A850EJ84_9BACL</name>
<keyword evidence="2" id="KW-0472">Membrane</keyword>
<feature type="transmembrane region" description="Helical" evidence="2">
    <location>
        <begin position="40"/>
        <end position="57"/>
    </location>
</feature>
<feature type="coiled-coil region" evidence="1">
    <location>
        <begin position="468"/>
        <end position="495"/>
    </location>
</feature>
<evidence type="ECO:0000256" key="1">
    <source>
        <dbReference type="SAM" id="Coils"/>
    </source>
</evidence>
<keyword evidence="2" id="KW-1133">Transmembrane helix</keyword>
<sequence>MNVLYAGFAAFLESTLAASVVILVVLVLRRVFRQTLAPRIRHWLWLLVIIRLLLPVFPESPVSIFKVVDYGRYVKETLLPSAEQMGQHQTMGESQLSLPLPEEGVLNQPSAASQEQQGIYQGTGKDENAASKQFSMLMKVMAIVWSSGTLILLIHLVVFARRMDRRRQQLIQVTEPHILNLLDEVREVFKISRPLPLYTGTSLASPYISGLLKPWIFISQSLLREMDSAQLSHILAHELAHYKRKDMLWNLLGSIAAAIHWLNPLIWFSMKAIKADRELACDAYVLETMGEEEAPAYGMTMVAFMKRYSATGRPPTLLYYSNSRRRQELVRRISMISSFKKGSYKISMTALLFIVILGAVTLTNASGSAVPVGINDPKIVSNDILPAHGSRQYNRLDRAVKKAGFAFEAPAVLPMGYGLKMAHLSAAGANKGTDLMNSATLTFEAGSGKYRTGQIILEALKQVPSEGIYTLEDMAEKLKQRINVIRENKAQIQEQQIVIGDLNILQIHATEDNRLKDIYYLWERNEIGYKLDLGGASLTEEQSESLIASMKLPDERMKNTYVNKDLLIVDILDVEDLELAASSIGFTPKFPLKVLNYELERANETSKINFSYPENEQDELSRVLYNRYVDETSSDNEHSARFTFAQIKDNGLYAKMRNNGQALFERIDRGQVQVPVTPVIVGGQEVLQTAPYKVDGELSAPHEPDFISYFWLEQGVCYQAVFSNAQVQNEQDIVAALIRSRPVDLEELR</sequence>
<comment type="caution">
    <text evidence="4">The sequence shown here is derived from an EMBL/GenBank/DDBJ whole genome shotgun (WGS) entry which is preliminary data.</text>
</comment>
<dbReference type="InterPro" id="IPR052173">
    <property type="entry name" value="Beta-lactam_resp_regulator"/>
</dbReference>
<dbReference type="PANTHER" id="PTHR34978:SF3">
    <property type="entry name" value="SLR0241 PROTEIN"/>
    <property type="match status" value="1"/>
</dbReference>
<evidence type="ECO:0000256" key="2">
    <source>
        <dbReference type="SAM" id="Phobius"/>
    </source>
</evidence>
<proteinExistence type="predicted"/>
<dbReference type="PANTHER" id="PTHR34978">
    <property type="entry name" value="POSSIBLE SENSOR-TRANSDUCER PROTEIN BLAR"/>
    <property type="match status" value="1"/>
</dbReference>
<evidence type="ECO:0000313" key="4">
    <source>
        <dbReference type="EMBL" id="NUU60978.1"/>
    </source>
</evidence>
<keyword evidence="5" id="KW-1185">Reference proteome</keyword>
<dbReference type="Pfam" id="PF05569">
    <property type="entry name" value="Peptidase_M56"/>
    <property type="match status" value="1"/>
</dbReference>
<dbReference type="Proteomes" id="UP000564806">
    <property type="component" value="Unassembled WGS sequence"/>
</dbReference>
<gene>
    <name evidence="4" type="ORF">HPT30_11525</name>
</gene>
<dbReference type="EMBL" id="JABWCS010000205">
    <property type="protein sequence ID" value="NUU60978.1"/>
    <property type="molecule type" value="Genomic_DNA"/>
</dbReference>
<dbReference type="RefSeq" id="WP_175371529.1">
    <property type="nucleotide sequence ID" value="NZ_JABWCS010000205.1"/>
</dbReference>
<evidence type="ECO:0000259" key="3">
    <source>
        <dbReference type="Pfam" id="PF05569"/>
    </source>
</evidence>
<keyword evidence="1" id="KW-0175">Coiled coil</keyword>
<accession>A0A850EJ84</accession>
<protein>
    <submittedName>
        <fullName evidence="4">M56 family metallopeptidase</fullName>
    </submittedName>
</protein>
<feature type="transmembrane region" description="Helical" evidence="2">
    <location>
        <begin position="140"/>
        <end position="160"/>
    </location>
</feature>
<feature type="transmembrane region" description="Helical" evidence="2">
    <location>
        <begin position="247"/>
        <end position="268"/>
    </location>
</feature>
<dbReference type="AlphaFoldDB" id="A0A850EJ84"/>
<feature type="transmembrane region" description="Helical" evidence="2">
    <location>
        <begin position="6"/>
        <end position="28"/>
    </location>
</feature>
<dbReference type="CDD" id="cd07341">
    <property type="entry name" value="M56_BlaR1_MecR1_like"/>
    <property type="match status" value="1"/>
</dbReference>
<feature type="domain" description="Peptidase M56" evidence="3">
    <location>
        <begin position="11"/>
        <end position="336"/>
    </location>
</feature>
<organism evidence="4 5">
    <name type="scientific">Paenibacillus agri</name>
    <dbReference type="NCBI Taxonomy" id="2744309"/>
    <lineage>
        <taxon>Bacteria</taxon>
        <taxon>Bacillati</taxon>
        <taxon>Bacillota</taxon>
        <taxon>Bacilli</taxon>
        <taxon>Bacillales</taxon>
        <taxon>Paenibacillaceae</taxon>
        <taxon>Paenibacillus</taxon>
    </lineage>
</organism>
<dbReference type="InterPro" id="IPR008756">
    <property type="entry name" value="Peptidase_M56"/>
</dbReference>
<dbReference type="Gene3D" id="3.30.2010.10">
    <property type="entry name" value="Metalloproteases ('zincins'), catalytic domain"/>
    <property type="match status" value="1"/>
</dbReference>
<reference evidence="4" key="1">
    <citation type="submission" date="2020-06" db="EMBL/GenBank/DDBJ databases">
        <title>Paenibacillus sp. nov., isolated from soil.</title>
        <authorList>
            <person name="Seo Y.L."/>
        </authorList>
    </citation>
    <scope>NUCLEOTIDE SEQUENCE [LARGE SCALE GENOMIC DNA]</scope>
    <source>
        <strain evidence="4">JW14</strain>
    </source>
</reference>
<keyword evidence="2" id="KW-0812">Transmembrane</keyword>
<evidence type="ECO:0000313" key="5">
    <source>
        <dbReference type="Proteomes" id="UP000564806"/>
    </source>
</evidence>